<dbReference type="PANTHER" id="PTHR14918">
    <property type="entry name" value="KICSTOR COMPLEX PROTEIN SZT2"/>
    <property type="match status" value="1"/>
</dbReference>
<feature type="region of interest" description="Disordered" evidence="1">
    <location>
        <begin position="239"/>
        <end position="271"/>
    </location>
</feature>
<reference evidence="2" key="1">
    <citation type="submission" date="2025-08" db="UniProtKB">
        <authorList>
            <consortium name="Ensembl"/>
        </authorList>
    </citation>
    <scope>IDENTIFICATION</scope>
</reference>
<dbReference type="Proteomes" id="UP000694392">
    <property type="component" value="Unplaced"/>
</dbReference>
<name>A0A8D0L4T2_SPHPU</name>
<evidence type="ECO:0008006" key="4">
    <source>
        <dbReference type="Google" id="ProtNLM"/>
    </source>
</evidence>
<dbReference type="AlphaFoldDB" id="A0A8D0L4T2"/>
<proteinExistence type="predicted"/>
<feature type="region of interest" description="Disordered" evidence="1">
    <location>
        <begin position="925"/>
        <end position="982"/>
    </location>
</feature>
<accession>A0A8D0L4T2</accession>
<evidence type="ECO:0000313" key="2">
    <source>
        <dbReference type="Ensembl" id="ENSSPUP00000008714.1"/>
    </source>
</evidence>
<dbReference type="OMA" id="AISNICE"/>
<keyword evidence="3" id="KW-1185">Reference proteome</keyword>
<evidence type="ECO:0000313" key="3">
    <source>
        <dbReference type="Proteomes" id="UP000694392"/>
    </source>
</evidence>
<dbReference type="Ensembl" id="ENSSPUT00000009295.1">
    <property type="protein sequence ID" value="ENSSPUP00000008714.1"/>
    <property type="gene ID" value="ENSSPUG00000006750.1"/>
</dbReference>
<feature type="compositionally biased region" description="Basic and acidic residues" evidence="1">
    <location>
        <begin position="247"/>
        <end position="262"/>
    </location>
</feature>
<protein>
    <recommendedName>
        <fullName evidence="4">SZT2</fullName>
    </recommendedName>
</protein>
<dbReference type="GeneTree" id="ENSGT00390000018402"/>
<feature type="compositionally biased region" description="Polar residues" evidence="1">
    <location>
        <begin position="944"/>
        <end position="967"/>
    </location>
</feature>
<evidence type="ECO:0000256" key="1">
    <source>
        <dbReference type="SAM" id="MobiDB-lite"/>
    </source>
</evidence>
<dbReference type="GO" id="GO:0005777">
    <property type="term" value="C:peroxisome"/>
    <property type="evidence" value="ECO:0007669"/>
    <property type="project" value="InterPro"/>
</dbReference>
<dbReference type="PANTHER" id="PTHR14918:SF3">
    <property type="entry name" value="KICSTOR COMPLEX PROTEIN SZT2"/>
    <property type="match status" value="1"/>
</dbReference>
<reference evidence="2" key="2">
    <citation type="submission" date="2025-09" db="UniProtKB">
        <authorList>
            <consortium name="Ensembl"/>
        </authorList>
    </citation>
    <scope>IDENTIFICATION</scope>
</reference>
<feature type="region of interest" description="Disordered" evidence="1">
    <location>
        <begin position="839"/>
        <end position="885"/>
    </location>
</feature>
<dbReference type="InterPro" id="IPR033228">
    <property type="entry name" value="SZT2"/>
</dbReference>
<organism evidence="2 3">
    <name type="scientific">Sphenodon punctatus</name>
    <name type="common">Tuatara</name>
    <name type="synonym">Hatteria punctata</name>
    <dbReference type="NCBI Taxonomy" id="8508"/>
    <lineage>
        <taxon>Eukaryota</taxon>
        <taxon>Metazoa</taxon>
        <taxon>Chordata</taxon>
        <taxon>Craniata</taxon>
        <taxon>Vertebrata</taxon>
        <taxon>Euteleostomi</taxon>
        <taxon>Lepidosauria</taxon>
        <taxon>Sphenodontia</taxon>
        <taxon>Sphenodontidae</taxon>
        <taxon>Sphenodon</taxon>
    </lineage>
</organism>
<sequence length="1121" mass="124782">MLTFEYISQLCQNKDWAFPACDAKAPEGANTGSRVHEIPFQFDLLKLLPKCQQVEMFFLMLAREDDVTAKDSSSPNEMLLNLFHGCLQHDLSDREVPLADSDHMTFMEHVLQRDRDGHLPPFLLPVLREEPLKASVHIDQQDPASPFHAAGRRDLTSGASIQQELPEDHAVSGAFPPQWRCYARLVNPHHLFLTFLPATFPDVLQLMACGQEKPPGEAEMLAPPSCGDPEAAVSVPALSVTPANDATQDRGEPGPSPRRDGHVSFSRQASQPELGECRRRVRCPAYVYSCSVEMLREQMVSPRADRPLHDLFLRCQSVERPSSAPWLDPKHKELLSYCTLLQEHSHQCYVKGLFRSLQQAHGISGQDLLMAVDYCEELLQEIDITPFLLTLCSHVRSFRERHQQVPVVRFRLGSLEQEEKLCPRERGVLVSASSAEMEDYSEQDSPSFSCAAKEPRSAGYPEFPLSLLENRQPCQAYPDLHRIIQEKFLEIGNLHFKPVPSNPHYYFYCPPSAKREEEASRDHAERKVSEDLEGSDADLAAEEGNASACCIGTESDPELEVEYRERLGSEFPDTNSLSDSNTVNQDEDSFSVLGGDELLEQELLEQDMPPLFVNLTCSVKLRSQHSSMPVRSLPTCLGEVLSCLESCQAVRTIDLRDLSVTLDIFVLTLPLEIEVVNADLAHNRYTSESSISFFTRSPGQSSSCRSDEEMMPTLDRLPSTGDDRHPALSNLPGVHRQAIEATMTEIRWLLDDEIVSALRQDRPVTADTLHHVATHVYSSQGRPSCHSEVVPLQFVFGPEQSLEKFKEEFRRMTLPRYVLNAEGSNYYYISVSRLHTQRGRASSPVSEGALPGLQPTGGTTGVAESHAGLESSSEIASPCTFPPEETQSLWAWPEGETKAGPETRGSLGESGQGEVLEVFEYGSPEEEAASLGVPQTVLSSSSSEKWNGSGKQRPSRVQSLVSSQGSVDSDHLGYDGGSSGSECEEALMSDPEPKCPLMPDFWLIIKIQKDQVEVYSHTRLGAEEPVATEEEECVRLHRTVVRKISEICRVVNQRLLLQDLHDSHVCNMLLVAESEEDIWKSETPYIYRPRAGTDGTGLVAELYGTPAPLPAVRWAPPLDLS</sequence>